<dbReference type="InterPro" id="IPR011989">
    <property type="entry name" value="ARM-like"/>
</dbReference>
<feature type="DNA-binding region" description="HMG box" evidence="15">
    <location>
        <begin position="100"/>
        <end position="162"/>
    </location>
</feature>
<evidence type="ECO:0000256" key="9">
    <source>
        <dbReference type="ARBA" id="ARBA00022490"/>
    </source>
</evidence>
<feature type="region of interest" description="Disordered" evidence="16">
    <location>
        <begin position="77"/>
        <end position="99"/>
    </location>
</feature>
<comment type="subcellular location">
    <subcellularLocation>
        <location evidence="2">Chromosome</location>
    </subcellularLocation>
    <subcellularLocation>
        <location evidence="3">Cytoplasm</location>
    </subcellularLocation>
    <subcellularLocation>
        <location evidence="1">Nucleus</location>
    </subcellularLocation>
</comment>
<dbReference type="GO" id="GO:0005635">
    <property type="term" value="C:nuclear envelope"/>
    <property type="evidence" value="ECO:0007669"/>
    <property type="project" value="TreeGrafter"/>
</dbReference>
<dbReference type="CDD" id="cd21978">
    <property type="entry name" value="HMG-box_HMGB_rpt1"/>
    <property type="match status" value="1"/>
</dbReference>
<dbReference type="OrthoDB" id="3268246at2759"/>
<dbReference type="GO" id="GO:0005049">
    <property type="term" value="F:nuclear export signal receptor activity"/>
    <property type="evidence" value="ECO:0007669"/>
    <property type="project" value="TreeGrafter"/>
</dbReference>
<dbReference type="PANTHER" id="PTHR10997:SF8">
    <property type="entry name" value="EXPORTIN-2"/>
    <property type="match status" value="1"/>
</dbReference>
<protein>
    <recommendedName>
        <fullName evidence="6">Exportin-2</fullName>
    </recommendedName>
    <alternativeName>
        <fullName evidence="14">Importin-alpha re-exporter</fullName>
    </alternativeName>
</protein>
<feature type="DNA-binding region" description="HMG box" evidence="15">
    <location>
        <begin position="9"/>
        <end position="79"/>
    </location>
</feature>
<dbReference type="GO" id="GO:0006606">
    <property type="term" value="P:protein import into nucleus"/>
    <property type="evidence" value="ECO:0007669"/>
    <property type="project" value="TreeGrafter"/>
</dbReference>
<dbReference type="InterPro" id="IPR016024">
    <property type="entry name" value="ARM-type_fold"/>
</dbReference>
<keyword evidence="20" id="KW-1185">Reference proteome</keyword>
<dbReference type="PRINTS" id="PR00886">
    <property type="entry name" value="HIGHMOBLTY12"/>
</dbReference>
<evidence type="ECO:0000256" key="2">
    <source>
        <dbReference type="ARBA" id="ARBA00004286"/>
    </source>
</evidence>
<dbReference type="SMART" id="SM00913">
    <property type="entry name" value="IBN_N"/>
    <property type="match status" value="1"/>
</dbReference>
<dbReference type="FunFam" id="1.10.30.10:FF:000013">
    <property type="entry name" value="High mobility group protein B3"/>
    <property type="match status" value="1"/>
</dbReference>
<name>A0A7R8X1U8_9CRUS</name>
<feature type="domain" description="Importin N-terminal" evidence="18">
    <location>
        <begin position="194"/>
        <end position="268"/>
    </location>
</feature>
<comment type="similarity">
    <text evidence="5">Belongs to the HMGB family.</text>
</comment>
<keyword evidence="7" id="KW-0813">Transport</keyword>
<evidence type="ECO:0000256" key="16">
    <source>
        <dbReference type="SAM" id="MobiDB-lite"/>
    </source>
</evidence>
<dbReference type="PROSITE" id="PS50118">
    <property type="entry name" value="HMG_BOX_2"/>
    <property type="match status" value="2"/>
</dbReference>
<evidence type="ECO:0000256" key="13">
    <source>
        <dbReference type="ARBA" id="ARBA00023242"/>
    </source>
</evidence>
<dbReference type="SUPFAM" id="SSF47095">
    <property type="entry name" value="HMG-box"/>
    <property type="match status" value="2"/>
</dbReference>
<evidence type="ECO:0000259" key="17">
    <source>
        <dbReference type="PROSITE" id="PS50118"/>
    </source>
</evidence>
<reference evidence="19" key="1">
    <citation type="submission" date="2020-11" db="EMBL/GenBank/DDBJ databases">
        <authorList>
            <person name="Tran Van P."/>
        </authorList>
    </citation>
    <scope>NUCLEOTIDE SEQUENCE</scope>
</reference>
<evidence type="ECO:0000256" key="5">
    <source>
        <dbReference type="ARBA" id="ARBA00008774"/>
    </source>
</evidence>
<evidence type="ECO:0000256" key="11">
    <source>
        <dbReference type="ARBA" id="ARBA00022927"/>
    </source>
</evidence>
<proteinExistence type="inferred from homology"/>
<dbReference type="InterPro" id="IPR013713">
    <property type="entry name" value="XPO2_central"/>
</dbReference>
<dbReference type="GO" id="GO:0003677">
    <property type="term" value="F:DNA binding"/>
    <property type="evidence" value="ECO:0007669"/>
    <property type="project" value="UniProtKB-UniRule"/>
</dbReference>
<dbReference type="PANTHER" id="PTHR10997">
    <property type="entry name" value="IMPORTIN-7, 8, 11"/>
    <property type="match status" value="1"/>
</dbReference>
<keyword evidence="11" id="KW-0653">Protein transport</keyword>
<dbReference type="Pfam" id="PF09011">
    <property type="entry name" value="HMG_box_2"/>
    <property type="match status" value="1"/>
</dbReference>
<evidence type="ECO:0000256" key="14">
    <source>
        <dbReference type="ARBA" id="ARBA00030693"/>
    </source>
</evidence>
<evidence type="ECO:0000256" key="1">
    <source>
        <dbReference type="ARBA" id="ARBA00004123"/>
    </source>
</evidence>
<keyword evidence="12 15" id="KW-0238">DNA-binding</keyword>
<dbReference type="SMART" id="SM00398">
    <property type="entry name" value="HMG"/>
    <property type="match status" value="2"/>
</dbReference>
<dbReference type="SUPFAM" id="SSF48371">
    <property type="entry name" value="ARM repeat"/>
    <property type="match status" value="1"/>
</dbReference>
<evidence type="ECO:0000256" key="15">
    <source>
        <dbReference type="PROSITE-ProRule" id="PRU00267"/>
    </source>
</evidence>
<dbReference type="InterPro" id="IPR005043">
    <property type="entry name" value="XPO2_C"/>
</dbReference>
<evidence type="ECO:0000256" key="4">
    <source>
        <dbReference type="ARBA" id="ARBA00008669"/>
    </source>
</evidence>
<dbReference type="GO" id="GO:0005829">
    <property type="term" value="C:cytosol"/>
    <property type="evidence" value="ECO:0007669"/>
    <property type="project" value="TreeGrafter"/>
</dbReference>
<dbReference type="EMBL" id="LR899743">
    <property type="protein sequence ID" value="CAD7242166.1"/>
    <property type="molecule type" value="Genomic_DNA"/>
</dbReference>
<dbReference type="InterPro" id="IPR036910">
    <property type="entry name" value="HMG_box_dom_sf"/>
</dbReference>
<accession>A0A7R8X1U8</accession>
<feature type="domain" description="HMG box" evidence="17">
    <location>
        <begin position="9"/>
        <end position="79"/>
    </location>
</feature>
<dbReference type="InterPro" id="IPR001494">
    <property type="entry name" value="Importin-beta_N"/>
</dbReference>
<sequence>MSHAKSNKPRGRVSAYAFFVQACREEHKKKHPNDNVVFAEFSKKCSERWKNMSEKEKNRFQEMAAKDKQRFDVEMSHYEGPGKAEGGGKKKKRAKDPAAPKRAMSAFFFFSADERRKVVAENPGLRVTEVAKEMGKRWAAVSPQVKSKYDAMAVKDKARYERLEVMEVTDENMKTLAGYLQHTLSPEASIRKPAEHFLQSVEVNKNYPILLLKMLNWDQVDQNVRVAAAVMFKNCIKRNWQCGEEDDDRIHPEDRLAIKQLIVDLMLNSPEAIQRQLSDAISTISTHDFPKKWPNLIGDLVGKFNSGDFHVINGVLRTCHSLFKGYRYAFASDELYLEIKFVLENLAQPLSQLYLVTLDLTKKYEGNAEALKVIVSSLVLIAKIFYSLNFQDLPEFFEDNMPTWMPNFLLLLNYNNPILQSDSPEECGPLEQLKTQILENISLYAQKYGEEFEPYLPEFVSTVWNLLVGTGVELKYDQLVSHAIHFLSSVADRHQNQKLFEAENVLGSICEKVIIPNMEFRESDEELFGDNPEEYIQRDIEGSDMDTRRRAACDLVKSLSRYFEAKMTVVFSQYVKVMLEKYQEDVNKNWRSKDTALYLVTSLTAKGKTAKTGITQTNQLVDVTAFFHDHILPELQSPRVDERPIIKADCLRYILVFRSQLSPPLLHGCLPFIISHLSAQSRVTHSYAAHTLEKFLLLKNPDNTPVFKAGDVEPTKEPLLASLLKVLEREGSEENEHAMRAIMRTVGVLQEAVLPCLKLLAPPLTAKLVLVAKNPSKPHFNHYLFETFCLMVRISSQATPDAIIGFESHLFPIFGEILQQDILDFVPYTFQVLALLLEQRCAFNLELASPYKDLFPHLLTPILWERQGNIHPLNRLLQAYISCAKEKLFDAEKLNSVLGIFQKLLQSRRNDHEGFALLLCLLENLPISHLEGSMKQIFALCFARLTNAKTAKLTSNILVFFSYYVIKVGANSLIQIIDSLQPKMFGMVLERLYFLELGKVNGFVEKKICAVGTCKLICEASPLIVGEYNSYWAKLLYYLVGLVELPEEVRDEEEELFLETIFEGQDYQAAYSKLVFASKPAWDPVKGVAPDIKAFVAKSITVVVNQHGAAVSHLIENAAPECQGILKQYLSASGVNF</sequence>
<dbReference type="InterPro" id="IPR009071">
    <property type="entry name" value="HMG_box_dom"/>
</dbReference>
<evidence type="ECO:0000313" key="19">
    <source>
        <dbReference type="EMBL" id="CAD7242166.1"/>
    </source>
</evidence>
<keyword evidence="10" id="KW-0677">Repeat</keyword>
<evidence type="ECO:0000259" key="18">
    <source>
        <dbReference type="PROSITE" id="PS50166"/>
    </source>
</evidence>
<dbReference type="Gene3D" id="1.10.30.10">
    <property type="entry name" value="High mobility group box domain"/>
    <property type="match status" value="2"/>
</dbReference>
<dbReference type="PROSITE" id="PS51257">
    <property type="entry name" value="PROKAR_LIPOPROTEIN"/>
    <property type="match status" value="1"/>
</dbReference>
<evidence type="ECO:0000256" key="10">
    <source>
        <dbReference type="ARBA" id="ARBA00022737"/>
    </source>
</evidence>
<comment type="similarity">
    <text evidence="4">Belongs to the XPO2/CSE1 family.</text>
</comment>
<gene>
    <name evidence="19" type="ORF">DSTB1V02_LOCUS2137</name>
</gene>
<evidence type="ECO:0000313" key="20">
    <source>
        <dbReference type="Proteomes" id="UP000677054"/>
    </source>
</evidence>
<dbReference type="Pfam" id="PF03810">
    <property type="entry name" value="IBN_N"/>
    <property type="match status" value="1"/>
</dbReference>
<dbReference type="EMBL" id="CAJPEV010000226">
    <property type="protein sequence ID" value="CAG0882648.1"/>
    <property type="molecule type" value="Genomic_DNA"/>
</dbReference>
<evidence type="ECO:0000256" key="12">
    <source>
        <dbReference type="ARBA" id="ARBA00023125"/>
    </source>
</evidence>
<evidence type="ECO:0000256" key="7">
    <source>
        <dbReference type="ARBA" id="ARBA00022448"/>
    </source>
</evidence>
<evidence type="ECO:0000256" key="3">
    <source>
        <dbReference type="ARBA" id="ARBA00004496"/>
    </source>
</evidence>
<dbReference type="GO" id="GO:0031267">
    <property type="term" value="F:small GTPase binding"/>
    <property type="evidence" value="ECO:0007669"/>
    <property type="project" value="InterPro"/>
</dbReference>
<dbReference type="Proteomes" id="UP000677054">
    <property type="component" value="Unassembled WGS sequence"/>
</dbReference>
<keyword evidence="9" id="KW-0963">Cytoplasm</keyword>
<feature type="domain" description="HMG box" evidence="17">
    <location>
        <begin position="100"/>
        <end position="162"/>
    </location>
</feature>
<dbReference type="GO" id="GO:0006611">
    <property type="term" value="P:protein export from nucleus"/>
    <property type="evidence" value="ECO:0007669"/>
    <property type="project" value="TreeGrafter"/>
</dbReference>
<organism evidence="19">
    <name type="scientific">Darwinula stevensoni</name>
    <dbReference type="NCBI Taxonomy" id="69355"/>
    <lineage>
        <taxon>Eukaryota</taxon>
        <taxon>Metazoa</taxon>
        <taxon>Ecdysozoa</taxon>
        <taxon>Arthropoda</taxon>
        <taxon>Crustacea</taxon>
        <taxon>Oligostraca</taxon>
        <taxon>Ostracoda</taxon>
        <taxon>Podocopa</taxon>
        <taxon>Podocopida</taxon>
        <taxon>Darwinulocopina</taxon>
        <taxon>Darwinuloidea</taxon>
        <taxon>Darwinulidae</taxon>
        <taxon>Darwinula</taxon>
    </lineage>
</organism>
<keyword evidence="8" id="KW-0158">Chromosome</keyword>
<dbReference type="Gene3D" id="1.25.10.10">
    <property type="entry name" value="Leucine-rich Repeat Variant"/>
    <property type="match status" value="1"/>
</dbReference>
<feature type="compositionally biased region" description="Basic and acidic residues" evidence="16">
    <location>
        <begin position="77"/>
        <end position="88"/>
    </location>
</feature>
<dbReference type="AlphaFoldDB" id="A0A7R8X1U8"/>
<dbReference type="GO" id="GO:0005694">
    <property type="term" value="C:chromosome"/>
    <property type="evidence" value="ECO:0007669"/>
    <property type="project" value="UniProtKB-SubCell"/>
</dbReference>
<evidence type="ECO:0000256" key="8">
    <source>
        <dbReference type="ARBA" id="ARBA00022454"/>
    </source>
</evidence>
<dbReference type="Pfam" id="PF00505">
    <property type="entry name" value="HMG_box"/>
    <property type="match status" value="1"/>
</dbReference>
<dbReference type="Pfam" id="PF03378">
    <property type="entry name" value="CAS_CSE1"/>
    <property type="match status" value="1"/>
</dbReference>
<evidence type="ECO:0000256" key="6">
    <source>
        <dbReference type="ARBA" id="ARBA00018945"/>
    </source>
</evidence>
<dbReference type="FunFam" id="1.25.10.10:FF:000057">
    <property type="entry name" value="Exportin-2 isoform 1"/>
    <property type="match status" value="1"/>
</dbReference>
<dbReference type="Pfam" id="PF08506">
    <property type="entry name" value="Cse1"/>
    <property type="match status" value="1"/>
</dbReference>
<keyword evidence="13 15" id="KW-0539">Nucleus</keyword>
<dbReference type="PROSITE" id="PS50166">
    <property type="entry name" value="IMPORTIN_B_NT"/>
    <property type="match status" value="1"/>
</dbReference>